<protein>
    <recommendedName>
        <fullName evidence="3">CortBP2/NAV1-like AAA+ ATPase lid domain-containing protein</fullName>
    </recommendedName>
</protein>
<name>A0A0B6YRC3_9EUPU</name>
<proteinExistence type="predicted"/>
<organism evidence="4">
    <name type="scientific">Arion vulgaris</name>
    <dbReference type="NCBI Taxonomy" id="1028688"/>
    <lineage>
        <taxon>Eukaryota</taxon>
        <taxon>Metazoa</taxon>
        <taxon>Spiralia</taxon>
        <taxon>Lophotrochozoa</taxon>
        <taxon>Mollusca</taxon>
        <taxon>Gastropoda</taxon>
        <taxon>Heterobranchia</taxon>
        <taxon>Euthyneura</taxon>
        <taxon>Panpulmonata</taxon>
        <taxon>Eupulmonata</taxon>
        <taxon>Stylommatophora</taxon>
        <taxon>Helicina</taxon>
        <taxon>Arionoidea</taxon>
        <taxon>Arionidae</taxon>
        <taxon>Arion</taxon>
    </lineage>
</organism>
<keyword evidence="1" id="KW-0175">Coiled coil</keyword>
<accession>A0A0B6YRC3</accession>
<evidence type="ECO:0000256" key="1">
    <source>
        <dbReference type="ARBA" id="ARBA00023054"/>
    </source>
</evidence>
<dbReference type="PANTHER" id="PTHR12784">
    <property type="entry name" value="STEERIN"/>
    <property type="match status" value="1"/>
</dbReference>
<feature type="non-terminal residue" evidence="4">
    <location>
        <position position="1"/>
    </location>
</feature>
<feature type="region of interest" description="Disordered" evidence="2">
    <location>
        <begin position="60"/>
        <end position="140"/>
    </location>
</feature>
<feature type="compositionally biased region" description="Low complexity" evidence="2">
    <location>
        <begin position="104"/>
        <end position="127"/>
    </location>
</feature>
<evidence type="ECO:0000313" key="4">
    <source>
        <dbReference type="EMBL" id="CEK58814.1"/>
    </source>
</evidence>
<sequence length="140" mass="15655">QVWFTDLWNYTLVETVREGLQVYGCRSAWEDPTDWVLETYPWPNRGSGTSLMHIRADDLGYEPQPATSPSSLTGKTKSPVTDGKENDPLVNMLMRLQEAAGTYSNSNNSINPHSNNDNDSIDSHNNIQDFSTGTGMESRL</sequence>
<dbReference type="GO" id="GO:0022008">
    <property type="term" value="P:neurogenesis"/>
    <property type="evidence" value="ECO:0007669"/>
    <property type="project" value="InterPro"/>
</dbReference>
<evidence type="ECO:0000256" key="2">
    <source>
        <dbReference type="SAM" id="MobiDB-lite"/>
    </source>
</evidence>
<dbReference type="Pfam" id="PF25408">
    <property type="entry name" value="AAA_lid_NAV1"/>
    <property type="match status" value="1"/>
</dbReference>
<reference evidence="4" key="1">
    <citation type="submission" date="2014-12" db="EMBL/GenBank/DDBJ databases">
        <title>Insight into the proteome of Arion vulgaris.</title>
        <authorList>
            <person name="Aradska J."/>
            <person name="Bulat T."/>
            <person name="Smidak R."/>
            <person name="Sarate P."/>
            <person name="Gangsoo J."/>
            <person name="Sialana F."/>
            <person name="Bilban M."/>
            <person name="Lubec G."/>
        </authorList>
    </citation>
    <scope>NUCLEOTIDE SEQUENCE</scope>
    <source>
        <tissue evidence="4">Skin</tissue>
    </source>
</reference>
<dbReference type="PANTHER" id="PTHR12784:SF28">
    <property type="entry name" value="PROTEIN SICKIE"/>
    <property type="match status" value="1"/>
</dbReference>
<feature type="compositionally biased region" description="Polar residues" evidence="2">
    <location>
        <begin position="128"/>
        <end position="140"/>
    </location>
</feature>
<evidence type="ECO:0000259" key="3">
    <source>
        <dbReference type="Pfam" id="PF25408"/>
    </source>
</evidence>
<gene>
    <name evidence="4" type="primary">ORF34284</name>
</gene>
<dbReference type="InterPro" id="IPR039041">
    <property type="entry name" value="Nav/unc-53"/>
</dbReference>
<dbReference type="EMBL" id="HACG01011949">
    <property type="protein sequence ID" value="CEK58814.1"/>
    <property type="molecule type" value="Transcribed_RNA"/>
</dbReference>
<feature type="compositionally biased region" description="Polar residues" evidence="2">
    <location>
        <begin position="65"/>
        <end position="79"/>
    </location>
</feature>
<dbReference type="InterPro" id="IPR057568">
    <property type="entry name" value="CortBP2_NAV1-like_AAA_lid"/>
</dbReference>
<feature type="domain" description="CortBP2/NAV1-like AAA+ ATPase lid" evidence="3">
    <location>
        <begin position="1"/>
        <end position="48"/>
    </location>
</feature>
<dbReference type="AlphaFoldDB" id="A0A0B6YRC3"/>